<gene>
    <name evidence="1" type="ORF">BN4615_P1105</name>
</gene>
<name>A0A1M4DYE7_9ACTN</name>
<protein>
    <submittedName>
        <fullName evidence="1">Uncharacterized protein</fullName>
    </submittedName>
</protein>
<dbReference type="AlphaFoldDB" id="A0A1M4DYE7"/>
<evidence type="ECO:0000313" key="1">
    <source>
        <dbReference type="EMBL" id="SBO91591.1"/>
    </source>
</evidence>
<accession>A0A1M4DYE7</accession>
<organism evidence="1">
    <name type="scientific">Nonomuraea gerenzanensis</name>
    <dbReference type="NCBI Taxonomy" id="93944"/>
    <lineage>
        <taxon>Bacteria</taxon>
        <taxon>Bacillati</taxon>
        <taxon>Actinomycetota</taxon>
        <taxon>Actinomycetes</taxon>
        <taxon>Streptosporangiales</taxon>
        <taxon>Streptosporangiaceae</taxon>
        <taxon>Nonomuraea</taxon>
    </lineage>
</organism>
<sequence length="41" mass="4548">MHRGSDLHWGVPHPTKIIAVHATWPRAPTRQVLLGVLGVSR</sequence>
<reference evidence="1" key="1">
    <citation type="submission" date="2016-04" db="EMBL/GenBank/DDBJ databases">
        <authorList>
            <person name="Evans L.H."/>
            <person name="Alamgir A."/>
            <person name="Owens N."/>
            <person name="Weber N.D."/>
            <person name="Virtaneva K."/>
            <person name="Barbian K."/>
            <person name="Babar A."/>
            <person name="Rosenke K."/>
        </authorList>
    </citation>
    <scope>NUCLEOTIDE SEQUENCE</scope>
    <source>
        <strain evidence="1">Nono1</strain>
    </source>
</reference>
<dbReference type="EMBL" id="LT559118">
    <property type="protein sequence ID" value="SBO91591.1"/>
    <property type="molecule type" value="Genomic_DNA"/>
</dbReference>
<proteinExistence type="predicted"/>